<proteinExistence type="predicted"/>
<dbReference type="IntAct" id="Q9XVP7">
    <property type="interactions" value="2"/>
</dbReference>
<sequence length="278" mass="30948">MVKKITVYTAFGQFLEMIERQAEQRRETVPVICPIVEKAQPRTALNKVQSCPVVPTTARVTAEIKKSISCPLLALQADQLIEVTVSPVPTTTESKKINEAAELMANFWMSFNCLDNEKEQMESIFEKMNGLFAAPSTTSTASLFGKYEGFFEKTEVATEDMNTFLWNSPAHPSFPQLPVFVKSPIDSMKIYGAVNHKFDISEDESLPCTAQSVSSPISPSSTTSDSSSETIILGPGHLLQEVYLQRMVIEEQKKIIDSFHEIQKLNKKLAALQNNFTA</sequence>
<dbReference type="EMBL" id="BX284604">
    <property type="protein sequence ID" value="CAB03036.1"/>
    <property type="molecule type" value="Genomic_DNA"/>
</dbReference>
<dbReference type="PIR" id="T21639">
    <property type="entry name" value="T21639"/>
</dbReference>
<dbReference type="eggNOG" id="ENOG502THCR">
    <property type="taxonomic scope" value="Eukaryota"/>
</dbReference>
<evidence type="ECO:0000313" key="4">
    <source>
        <dbReference type="WormBase" id="F32B6.5"/>
    </source>
</evidence>
<dbReference type="DIP" id="DIP-25813N"/>
<protein>
    <submittedName>
        <fullName evidence="2">Sperm-Specific family, class S</fullName>
    </submittedName>
</protein>
<dbReference type="WormBase" id="F32B6.5">
    <property type="protein sequence ID" value="CE09860"/>
    <property type="gene ID" value="WBGene00006056"/>
    <property type="gene designation" value="sss-1"/>
</dbReference>
<dbReference type="Bgee" id="WBGene00006056">
    <property type="expression patterns" value="Expressed in adult organism and 1 other cell type or tissue"/>
</dbReference>
<reference evidence="2 3" key="1">
    <citation type="journal article" date="1998" name="Science">
        <title>Genome sequence of the nematode C. elegans: a platform for investigating biology.</title>
        <authorList>
            <consortium name="The C. elegans sequencing consortium"/>
            <person name="Sulson J.E."/>
            <person name="Waterston R."/>
        </authorList>
    </citation>
    <scope>NUCLEOTIDE SEQUENCE [LARGE SCALE GENOMIC DNA]</scope>
    <source>
        <strain evidence="2 3">Bristol N2</strain>
    </source>
</reference>
<dbReference type="GeneID" id="177843"/>
<dbReference type="InParanoid" id="Q9XVP7"/>
<dbReference type="KEGG" id="cel:CELE_F32B6.5"/>
<dbReference type="Proteomes" id="UP000001940">
    <property type="component" value="Chromosome IV"/>
</dbReference>
<organism evidence="2 3">
    <name type="scientific">Caenorhabditis elegans</name>
    <dbReference type="NCBI Taxonomy" id="6239"/>
    <lineage>
        <taxon>Eukaryota</taxon>
        <taxon>Metazoa</taxon>
        <taxon>Ecdysozoa</taxon>
        <taxon>Nematoda</taxon>
        <taxon>Chromadorea</taxon>
        <taxon>Rhabditida</taxon>
        <taxon>Rhabditina</taxon>
        <taxon>Rhabditomorpha</taxon>
        <taxon>Rhabditoidea</taxon>
        <taxon>Rhabditidae</taxon>
        <taxon>Peloderinae</taxon>
        <taxon>Caenorhabditis</taxon>
    </lineage>
</organism>
<dbReference type="HOGENOM" id="CLU_076706_0_0_1"/>
<accession>Q9XVP7</accession>
<dbReference type="PaxDb" id="6239-F32B6.5"/>
<evidence type="ECO:0000313" key="2">
    <source>
        <dbReference type="EMBL" id="CAB03036.1"/>
    </source>
</evidence>
<dbReference type="SMR" id="Q9XVP7"/>
<dbReference type="AGR" id="WB:WBGene00006056"/>
<dbReference type="CTD" id="177843"/>
<name>Q9XVP7_CAEEL</name>
<feature type="region of interest" description="Disordered" evidence="1">
    <location>
        <begin position="209"/>
        <end position="229"/>
    </location>
</feature>
<feature type="compositionally biased region" description="Low complexity" evidence="1">
    <location>
        <begin position="212"/>
        <end position="229"/>
    </location>
</feature>
<dbReference type="OMA" id="CTACKSW"/>
<evidence type="ECO:0000256" key="1">
    <source>
        <dbReference type="SAM" id="MobiDB-lite"/>
    </source>
</evidence>
<dbReference type="PhylomeDB" id="Q9XVP7"/>
<dbReference type="STRING" id="6239.F32B6.5.1"/>
<keyword evidence="3" id="KW-1185">Reference proteome</keyword>
<evidence type="ECO:0000313" key="3">
    <source>
        <dbReference type="Proteomes" id="UP000001940"/>
    </source>
</evidence>
<dbReference type="AlphaFoldDB" id="Q9XVP7"/>
<dbReference type="OrthoDB" id="5832816at2759"/>
<dbReference type="UCSC" id="F32B6.5">
    <property type="organism name" value="c. elegans"/>
</dbReference>
<dbReference type="FunCoup" id="Q9XVP7">
    <property type="interactions" value="1522"/>
</dbReference>
<dbReference type="RefSeq" id="NP_501780.1">
    <property type="nucleotide sequence ID" value="NM_069379.7"/>
</dbReference>
<gene>
    <name evidence="2 4" type="primary">sss-1</name>
    <name evidence="2" type="ORF">CELE_F32B6.5</name>
    <name evidence="4" type="ORF">F32B6.5</name>
</gene>